<dbReference type="Proteomes" id="UP000492821">
    <property type="component" value="Unassembled WGS sequence"/>
</dbReference>
<reference evidence="7" key="1">
    <citation type="journal article" date="2013" name="Genetics">
        <title>The draft genome and transcriptome of Panagrellus redivivus are shaped by the harsh demands of a free-living lifestyle.</title>
        <authorList>
            <person name="Srinivasan J."/>
            <person name="Dillman A.R."/>
            <person name="Macchietto M.G."/>
            <person name="Heikkinen L."/>
            <person name="Lakso M."/>
            <person name="Fracchia K.M."/>
            <person name="Antoshechkin I."/>
            <person name="Mortazavi A."/>
            <person name="Wong G."/>
            <person name="Sternberg P.W."/>
        </authorList>
    </citation>
    <scope>NUCLEOTIDE SEQUENCE [LARGE SCALE GENOMIC DNA]</scope>
    <source>
        <strain evidence="7">MT8872</strain>
    </source>
</reference>
<keyword evidence="4 6" id="KW-0472">Membrane</keyword>
<feature type="transmembrane region" description="Helical" evidence="6">
    <location>
        <begin position="251"/>
        <end position="269"/>
    </location>
</feature>
<dbReference type="GO" id="GO:0098852">
    <property type="term" value="C:lytic vacuole membrane"/>
    <property type="evidence" value="ECO:0007669"/>
    <property type="project" value="UniProtKB-ARBA"/>
</dbReference>
<keyword evidence="7" id="KW-1185">Reference proteome</keyword>
<comment type="subcellular location">
    <subcellularLocation>
        <location evidence="1">Membrane</location>
        <topology evidence="1">Multi-pass membrane protein</topology>
    </subcellularLocation>
</comment>
<proteinExistence type="inferred from homology"/>
<dbReference type="InterPro" id="IPR051415">
    <property type="entry name" value="LAAT-1"/>
</dbReference>
<dbReference type="Gene3D" id="1.20.1280.290">
    <property type="match status" value="2"/>
</dbReference>
<dbReference type="InterPro" id="IPR006603">
    <property type="entry name" value="PQ-loop_rpt"/>
</dbReference>
<evidence type="ECO:0000313" key="8">
    <source>
        <dbReference type="WBParaSite" id="Pan_g17763.t1"/>
    </source>
</evidence>
<dbReference type="FunFam" id="1.20.1280.290:FF:000009">
    <property type="entry name" value="PQ loop repeat family protein"/>
    <property type="match status" value="1"/>
</dbReference>
<evidence type="ECO:0000256" key="1">
    <source>
        <dbReference type="ARBA" id="ARBA00004141"/>
    </source>
</evidence>
<organism evidence="7 8">
    <name type="scientific">Panagrellus redivivus</name>
    <name type="common">Microworm</name>
    <dbReference type="NCBI Taxonomy" id="6233"/>
    <lineage>
        <taxon>Eukaryota</taxon>
        <taxon>Metazoa</taxon>
        <taxon>Ecdysozoa</taxon>
        <taxon>Nematoda</taxon>
        <taxon>Chromadorea</taxon>
        <taxon>Rhabditida</taxon>
        <taxon>Tylenchina</taxon>
        <taxon>Panagrolaimomorpha</taxon>
        <taxon>Panagrolaimoidea</taxon>
        <taxon>Panagrolaimidae</taxon>
        <taxon>Panagrellus</taxon>
    </lineage>
</organism>
<dbReference type="Pfam" id="PF04193">
    <property type="entry name" value="PQ-loop"/>
    <property type="match status" value="2"/>
</dbReference>
<accession>A0A7E4V854</accession>
<protein>
    <submittedName>
        <fullName evidence="8">PQ loop repeat family protein</fullName>
    </submittedName>
</protein>
<dbReference type="PANTHER" id="PTHR16201:SF34">
    <property type="entry name" value="LYSOSOMAL AMINO ACID TRANSPORTER 1"/>
    <property type="match status" value="1"/>
</dbReference>
<reference evidence="8" key="2">
    <citation type="submission" date="2020-10" db="UniProtKB">
        <authorList>
            <consortium name="WormBaseParasite"/>
        </authorList>
    </citation>
    <scope>IDENTIFICATION</scope>
</reference>
<name>A0A7E4V854_PANRE</name>
<evidence type="ECO:0000256" key="2">
    <source>
        <dbReference type="ARBA" id="ARBA00022692"/>
    </source>
</evidence>
<evidence type="ECO:0000313" key="7">
    <source>
        <dbReference type="Proteomes" id="UP000492821"/>
    </source>
</evidence>
<dbReference type="PANTHER" id="PTHR16201">
    <property type="entry name" value="SEVEN TRANSMEMBRANE PROTEIN 1-RELATED"/>
    <property type="match status" value="1"/>
</dbReference>
<feature type="transmembrane region" description="Helical" evidence="6">
    <location>
        <begin position="60"/>
        <end position="81"/>
    </location>
</feature>
<keyword evidence="3 6" id="KW-1133">Transmembrane helix</keyword>
<feature type="transmembrane region" description="Helical" evidence="6">
    <location>
        <begin position="155"/>
        <end position="177"/>
    </location>
</feature>
<evidence type="ECO:0000256" key="3">
    <source>
        <dbReference type="ARBA" id="ARBA00022989"/>
    </source>
</evidence>
<evidence type="ECO:0000256" key="6">
    <source>
        <dbReference type="SAM" id="Phobius"/>
    </source>
</evidence>
<dbReference type="GO" id="GO:0015174">
    <property type="term" value="F:basic amino acid transmembrane transporter activity"/>
    <property type="evidence" value="ECO:0007669"/>
    <property type="project" value="TreeGrafter"/>
</dbReference>
<dbReference type="SMART" id="SM00679">
    <property type="entry name" value="CTNS"/>
    <property type="match status" value="2"/>
</dbReference>
<feature type="transmembrane region" description="Helical" evidence="6">
    <location>
        <begin position="93"/>
        <end position="113"/>
    </location>
</feature>
<dbReference type="AlphaFoldDB" id="A0A7E4V854"/>
<sequence>MFYRYSPLLNWNVTNFLRDHLDAYVKTGDQLELSGEPNCTNGIPWILNTFNDCVDTDVKLVGFIIGLISLFLWLCPLIPQLYENYRRKQCEGFSFVFLLFWILGDTCNMIGAVLTDQQPLQKIIAVYYIGQDMVLLSQFFYYAKIYPNRIQRNNVMTGSTIVVPIMLLGTFAGAWFLPSRSSISAGPVEVNAIGRSLQSVGNVTIPPYFNSYTDLIGYIIGIVASICYFAGRIPQMSKNYYRKSCDGLSLYMFYIIILANFTYGVSVIMESNGGAYMIRHLPWLIGSLGCCLCDCGILAQYYYYERLNANNRRADEESEGLLANAE</sequence>
<comment type="similarity">
    <text evidence="5">Belongs to the laat-1 family.</text>
</comment>
<evidence type="ECO:0000256" key="4">
    <source>
        <dbReference type="ARBA" id="ARBA00023136"/>
    </source>
</evidence>
<dbReference type="WBParaSite" id="Pan_g17763.t1">
    <property type="protein sequence ID" value="Pan_g17763.t1"/>
    <property type="gene ID" value="Pan_g17763"/>
</dbReference>
<keyword evidence="2 6" id="KW-0812">Transmembrane</keyword>
<feature type="transmembrane region" description="Helical" evidence="6">
    <location>
        <begin position="125"/>
        <end position="143"/>
    </location>
</feature>
<evidence type="ECO:0000256" key="5">
    <source>
        <dbReference type="ARBA" id="ARBA00038039"/>
    </source>
</evidence>
<feature type="transmembrane region" description="Helical" evidence="6">
    <location>
        <begin position="281"/>
        <end position="304"/>
    </location>
</feature>
<feature type="transmembrane region" description="Helical" evidence="6">
    <location>
        <begin position="215"/>
        <end position="231"/>
    </location>
</feature>